<reference evidence="3 4" key="1">
    <citation type="submission" date="2018-12" db="EMBL/GenBank/DDBJ databases">
        <authorList>
            <person name="Grouzdev D.S."/>
            <person name="Krutkina M.S."/>
        </authorList>
    </citation>
    <scope>NUCLEOTIDE SEQUENCE [LARGE SCALE GENOMIC DNA]</scope>
    <source>
        <strain evidence="3 4">RmlP026</strain>
    </source>
</reference>
<keyword evidence="1" id="KW-0223">Dioxygenase</keyword>
<dbReference type="EMBL" id="QYBB01000050">
    <property type="protein sequence ID" value="RYC29498.1"/>
    <property type="molecule type" value="Genomic_DNA"/>
</dbReference>
<evidence type="ECO:0000313" key="3">
    <source>
        <dbReference type="EMBL" id="RYC29498.1"/>
    </source>
</evidence>
<feature type="transmembrane region" description="Helical" evidence="1">
    <location>
        <begin position="219"/>
        <end position="237"/>
    </location>
</feature>
<feature type="transmembrane region" description="Helical" evidence="1">
    <location>
        <begin position="257"/>
        <end position="280"/>
    </location>
</feature>
<dbReference type="GO" id="GO:0005506">
    <property type="term" value="F:iron ion binding"/>
    <property type="evidence" value="ECO:0007669"/>
    <property type="project" value="UniProtKB-UniRule"/>
</dbReference>
<dbReference type="InterPro" id="IPR022270">
    <property type="entry name" value="Blh_diox"/>
</dbReference>
<keyword evidence="1" id="KW-0472">Membrane</keyword>
<evidence type="ECO:0000256" key="2">
    <source>
        <dbReference type="SAM" id="MobiDB-lite"/>
    </source>
</evidence>
<reference evidence="3 4" key="2">
    <citation type="submission" date="2019-02" db="EMBL/GenBank/DDBJ databases">
        <title>'Lichenibacterium ramalinii' gen. nov. sp. nov., 'Lichenibacterium minor' gen. nov. sp. nov.</title>
        <authorList>
            <person name="Pankratov T."/>
        </authorList>
    </citation>
    <scope>NUCLEOTIDE SEQUENCE [LARGE SCALE GENOMIC DNA]</scope>
    <source>
        <strain evidence="3 4">RmlP026</strain>
    </source>
</reference>
<keyword evidence="4" id="KW-1185">Reference proteome</keyword>
<feature type="transmembrane region" description="Helical" evidence="1">
    <location>
        <begin position="186"/>
        <end position="207"/>
    </location>
</feature>
<comment type="catalytic activity">
    <reaction evidence="1">
        <text>all-trans-beta-carotene + O2 = 2 all-trans-retinal</text>
        <dbReference type="Rhea" id="RHEA:32887"/>
        <dbReference type="ChEBI" id="CHEBI:15379"/>
        <dbReference type="ChEBI" id="CHEBI:17579"/>
        <dbReference type="ChEBI" id="CHEBI:17898"/>
        <dbReference type="EC" id="1.13.11.63"/>
    </reaction>
</comment>
<comment type="caution">
    <text evidence="3">The sequence shown here is derived from an EMBL/GenBank/DDBJ whole genome shotgun (WGS) entry which is preliminary data.</text>
</comment>
<dbReference type="AlphaFoldDB" id="A0A4Q2U1D6"/>
<feature type="transmembrane region" description="Helical" evidence="1">
    <location>
        <begin position="339"/>
        <end position="358"/>
    </location>
</feature>
<keyword evidence="1" id="KW-1003">Cell membrane</keyword>
<organism evidence="3 4">
    <name type="scientific">Lichenibacterium minor</name>
    <dbReference type="NCBI Taxonomy" id="2316528"/>
    <lineage>
        <taxon>Bacteria</taxon>
        <taxon>Pseudomonadati</taxon>
        <taxon>Pseudomonadota</taxon>
        <taxon>Alphaproteobacteria</taxon>
        <taxon>Hyphomicrobiales</taxon>
        <taxon>Lichenihabitantaceae</taxon>
        <taxon>Lichenibacterium</taxon>
    </lineage>
</organism>
<protein>
    <recommendedName>
        <fullName evidence="1">Probable beta-carotene 15,15'-dioxygenase</fullName>
        <ecNumber evidence="1">1.13.11.63</ecNumber>
    </recommendedName>
</protein>
<accession>A0A4Q2U1D6</accession>
<feature type="transmembrane region" description="Helical" evidence="1">
    <location>
        <begin position="123"/>
        <end position="146"/>
    </location>
</feature>
<feature type="binding site" evidence="1">
    <location>
        <position position="161"/>
    </location>
    <ligand>
        <name>Fe cation</name>
        <dbReference type="ChEBI" id="CHEBI:24875"/>
    </ligand>
</feature>
<comment type="subcellular location">
    <subcellularLocation>
        <location evidence="1">Cell membrane</location>
        <topology evidence="1">Multi-pass membrane protein</topology>
    </subcellularLocation>
</comment>
<keyword evidence="1" id="KW-0408">Iron</keyword>
<comment type="cofactor">
    <cofactor evidence="1">
        <name>Fe(2+)</name>
        <dbReference type="ChEBI" id="CHEBI:29033"/>
    </cofactor>
</comment>
<keyword evidence="1" id="KW-1133">Transmembrane helix</keyword>
<keyword evidence="1" id="KW-0812">Transmembrane</keyword>
<dbReference type="GO" id="GO:0010436">
    <property type="term" value="F:carotenoid dioxygenase activity"/>
    <property type="evidence" value="ECO:0007669"/>
    <property type="project" value="UniProtKB-UniRule"/>
</dbReference>
<keyword evidence="1" id="KW-0479">Metal-binding</keyword>
<dbReference type="HAMAP" id="MF_02093">
    <property type="entry name" value="Beta_carotene_diox"/>
    <property type="match status" value="1"/>
</dbReference>
<dbReference type="OrthoDB" id="8779153at2"/>
<dbReference type="GO" id="GO:0016121">
    <property type="term" value="P:carotene catabolic process"/>
    <property type="evidence" value="ECO:0007669"/>
    <property type="project" value="UniProtKB-UniRule"/>
</dbReference>
<keyword evidence="1" id="KW-0560">Oxidoreductase</keyword>
<comment type="similarity">
    <text evidence="1">Belongs to the Brp/Blh beta-carotene diooxygenase family.</text>
</comment>
<evidence type="ECO:0000256" key="1">
    <source>
        <dbReference type="HAMAP-Rule" id="MF_02093"/>
    </source>
</evidence>
<dbReference type="GO" id="GO:0005886">
    <property type="term" value="C:plasma membrane"/>
    <property type="evidence" value="ECO:0007669"/>
    <property type="project" value="UniProtKB-SubCell"/>
</dbReference>
<evidence type="ECO:0000313" key="4">
    <source>
        <dbReference type="Proteomes" id="UP000290759"/>
    </source>
</evidence>
<comment type="function">
    <text evidence="1">Catalyzes the cleavage of beta-carotene at its central double bond (15,15') to yield two molecules of all-trans-retinal.</text>
</comment>
<name>A0A4Q2U1D6_9HYPH</name>
<gene>
    <name evidence="3" type="ORF">D3273_23740</name>
</gene>
<feature type="binding site" evidence="1">
    <location>
        <position position="104"/>
    </location>
    <ligand>
        <name>Fe cation</name>
        <dbReference type="ChEBI" id="CHEBI:24875"/>
    </ligand>
</feature>
<feature type="binding site" evidence="1">
    <location>
        <position position="281"/>
    </location>
    <ligand>
        <name>Fe cation</name>
        <dbReference type="ChEBI" id="CHEBI:24875"/>
    </ligand>
</feature>
<feature type="binding site" evidence="1">
    <location>
        <position position="285"/>
    </location>
    <ligand>
        <name>Fe cation</name>
        <dbReference type="ChEBI" id="CHEBI:24875"/>
    </ligand>
</feature>
<dbReference type="Proteomes" id="UP000290759">
    <property type="component" value="Unassembled WGS sequence"/>
</dbReference>
<proteinExistence type="inferred from homology"/>
<feature type="region of interest" description="Disordered" evidence="2">
    <location>
        <begin position="1"/>
        <end position="37"/>
    </location>
</feature>
<feature type="transmembrane region" description="Helical" evidence="1">
    <location>
        <begin position="85"/>
        <end position="102"/>
    </location>
</feature>
<feature type="transmembrane region" description="Helical" evidence="1">
    <location>
        <begin position="301"/>
        <end position="327"/>
    </location>
</feature>
<dbReference type="GO" id="GO:0003834">
    <property type="term" value="F:beta-carotene 15,15'-dioxygenase activity"/>
    <property type="evidence" value="ECO:0007669"/>
    <property type="project" value="UniProtKB-EC"/>
</dbReference>
<dbReference type="NCBIfam" id="TIGR03753">
    <property type="entry name" value="blh_monoox"/>
    <property type="match status" value="1"/>
</dbReference>
<dbReference type="EC" id="1.13.11.63" evidence="1"/>
<dbReference type="Pfam" id="PF15461">
    <property type="entry name" value="BCD"/>
    <property type="match status" value="1"/>
</dbReference>
<feature type="transmembrane region" description="Helical" evidence="1">
    <location>
        <begin position="61"/>
        <end position="79"/>
    </location>
</feature>
<sequence>MPHAGRRNQVGGRSLSGPDGRNRSAPGGGPHVAFTPLDRGSSWTLPAAPARWRAAADGTHRVLATAVLGGAAAGALAWPQAGTALAPWSGAALLVGGALIGVPHGSSDFVVAHRVMRPRFGRAWLPVFLVAYLSLVAAVMVGWTLAPLATLLLFVGLSGLHFGRGDLRADERRDGLAVAVRATTPLLPVLLVHAAGVAPLVAALAGAQATAVAGVLEGLRWLLVPWGLAVACTVLGPCTFRPGPPARTGGAGDAAEVGAIAAAAVVLPPLLGFALYFCLVHAVRHMIGIADDHRPGDARRATLLAGAIVAPSALVCLAALGLTWAGIGGTLGTTDVLAWSLRLIAALTVPHMALEAWAERSTPERRRA</sequence>